<dbReference type="EMBL" id="AZGA01000005">
    <property type="protein sequence ID" value="KRM36230.1"/>
    <property type="molecule type" value="Genomic_DNA"/>
</dbReference>
<organism evidence="3 4">
    <name type="scientific">Agrilactobacillus composti DSM 18527 = JCM 14202</name>
    <dbReference type="NCBI Taxonomy" id="1423734"/>
    <lineage>
        <taxon>Bacteria</taxon>
        <taxon>Bacillati</taxon>
        <taxon>Bacillota</taxon>
        <taxon>Bacilli</taxon>
        <taxon>Lactobacillales</taxon>
        <taxon>Lactobacillaceae</taxon>
        <taxon>Agrilactobacillus</taxon>
    </lineage>
</organism>
<dbReference type="GO" id="GO:0003677">
    <property type="term" value="F:DNA binding"/>
    <property type="evidence" value="ECO:0007669"/>
    <property type="project" value="UniProtKB-UniRule"/>
</dbReference>
<keyword evidence="1" id="KW-0238">DNA-binding</keyword>
<dbReference type="Proteomes" id="UP000051236">
    <property type="component" value="Unassembled WGS sequence"/>
</dbReference>
<accession>X0PS32</accession>
<evidence type="ECO:0000259" key="2">
    <source>
        <dbReference type="PROSITE" id="PS51740"/>
    </source>
</evidence>
<dbReference type="Gene3D" id="2.10.260.10">
    <property type="match status" value="1"/>
</dbReference>
<dbReference type="AlphaFoldDB" id="X0PS32"/>
<gene>
    <name evidence="3" type="ORF">FC83_GL002980</name>
</gene>
<dbReference type="RefSeq" id="WP_035452845.1">
    <property type="nucleotide sequence ID" value="NZ_AZGA01000005.1"/>
</dbReference>
<dbReference type="InterPro" id="IPR037914">
    <property type="entry name" value="SpoVT-AbrB_sf"/>
</dbReference>
<evidence type="ECO:0000313" key="4">
    <source>
        <dbReference type="Proteomes" id="UP000051236"/>
    </source>
</evidence>
<dbReference type="SMART" id="SM00966">
    <property type="entry name" value="SpoVT_AbrB"/>
    <property type="match status" value="1"/>
</dbReference>
<dbReference type="PATRIC" id="fig|1423734.3.peg.3032"/>
<dbReference type="NCBIfam" id="TIGR01439">
    <property type="entry name" value="lp_hng_hel_AbrB"/>
    <property type="match status" value="1"/>
</dbReference>
<feature type="domain" description="SpoVT-AbrB" evidence="2">
    <location>
        <begin position="3"/>
        <end position="48"/>
    </location>
</feature>
<evidence type="ECO:0000313" key="3">
    <source>
        <dbReference type="EMBL" id="KRM36230.1"/>
    </source>
</evidence>
<keyword evidence="4" id="KW-1185">Reference proteome</keyword>
<dbReference type="InterPro" id="IPR007159">
    <property type="entry name" value="SpoVT-AbrB_dom"/>
</dbReference>
<comment type="caution">
    <text evidence="3">The sequence shown here is derived from an EMBL/GenBank/DDBJ whole genome shotgun (WGS) entry which is preliminary data.</text>
</comment>
<proteinExistence type="predicted"/>
<sequence length="83" mass="9150">MDDLSAKMSAKGQVIIPAELRRKLGLEPGTKFTVYTDDQDNIVFAKVPAMSDWGKVLANIPNEDVAIDEKGHFDSKKSPNFAQ</sequence>
<name>X0PS32_9LACO</name>
<protein>
    <recommendedName>
        <fullName evidence="2">SpoVT-AbrB domain-containing protein</fullName>
    </recommendedName>
</protein>
<dbReference type="SUPFAM" id="SSF89447">
    <property type="entry name" value="AbrB/MazE/MraZ-like"/>
    <property type="match status" value="1"/>
</dbReference>
<dbReference type="PROSITE" id="PS51740">
    <property type="entry name" value="SPOVT_ABRB"/>
    <property type="match status" value="1"/>
</dbReference>
<dbReference type="eggNOG" id="COG2002">
    <property type="taxonomic scope" value="Bacteria"/>
</dbReference>
<reference evidence="3 4" key="1">
    <citation type="journal article" date="2015" name="Genome Announc.">
        <title>Expanding the biotechnology potential of lactobacilli through comparative genomics of 213 strains and associated genera.</title>
        <authorList>
            <person name="Sun Z."/>
            <person name="Harris H.M."/>
            <person name="McCann A."/>
            <person name="Guo C."/>
            <person name="Argimon S."/>
            <person name="Zhang W."/>
            <person name="Yang X."/>
            <person name="Jeffery I.B."/>
            <person name="Cooney J.C."/>
            <person name="Kagawa T.F."/>
            <person name="Liu W."/>
            <person name="Song Y."/>
            <person name="Salvetti E."/>
            <person name="Wrobel A."/>
            <person name="Rasinkangas P."/>
            <person name="Parkhill J."/>
            <person name="Rea M.C."/>
            <person name="O'Sullivan O."/>
            <person name="Ritari J."/>
            <person name="Douillard F.P."/>
            <person name="Paul Ross R."/>
            <person name="Yang R."/>
            <person name="Briner A.E."/>
            <person name="Felis G.E."/>
            <person name="de Vos W.M."/>
            <person name="Barrangou R."/>
            <person name="Klaenhammer T.R."/>
            <person name="Caufield P.W."/>
            <person name="Cui Y."/>
            <person name="Zhang H."/>
            <person name="O'Toole P.W."/>
        </authorList>
    </citation>
    <scope>NUCLEOTIDE SEQUENCE [LARGE SCALE GENOMIC DNA]</scope>
    <source>
        <strain evidence="3 4">DSM 18527</strain>
    </source>
</reference>
<dbReference type="Pfam" id="PF04014">
    <property type="entry name" value="MazE_antitoxin"/>
    <property type="match status" value="1"/>
</dbReference>
<evidence type="ECO:0000256" key="1">
    <source>
        <dbReference type="PROSITE-ProRule" id="PRU01076"/>
    </source>
</evidence>